<keyword evidence="4" id="KW-1185">Reference proteome</keyword>
<feature type="region of interest" description="Disordered" evidence="1">
    <location>
        <begin position="141"/>
        <end position="327"/>
    </location>
</feature>
<sequence>MDSIRSKRVNKKPWIIGGCVTAAIVILIIILCVTLGSSAESGTSVAVKDVYEAFGYIDNTIAAAYKDEEAIRVPLLTDLRKLSEKVRVAGVMYMTKLEAEKNGQHYDIAIIESQLTNGKFVEKDGKFEMVLEDKTKEAEKAASDAKAKKDLADAAQKKAEEHKRSVALKRFESLPEQTPASSRDTVHLEPRPRSAPPTMDIKTEAEKLAESHVEVSPRPKSTPPFAKDGPQKKVPAETLAPLVLKKAEPEKVPGSESTPAASDKAEPSSKCETEAETKKVDTVTPEVKVAEEAHGTVPVVPSAPPASPAVAPKDHGSSETQAPTEPKTTEATHLLIVSIIVIVVVWRLLDRILNEKMIPLVNFSGNLFMLSSLGLQLVMETTYITNNRLRKLATYKG</sequence>
<feature type="compositionally biased region" description="Basic and acidic residues" evidence="1">
    <location>
        <begin position="201"/>
        <end position="217"/>
    </location>
</feature>
<evidence type="ECO:0000313" key="3">
    <source>
        <dbReference type="EMBL" id="BAM40933.1"/>
    </source>
</evidence>
<keyword evidence="2" id="KW-1133">Transmembrane helix</keyword>
<evidence type="ECO:0000313" key="4">
    <source>
        <dbReference type="Proteomes" id="UP000003786"/>
    </source>
</evidence>
<dbReference type="EMBL" id="AP011948">
    <property type="protein sequence ID" value="BAM40933.1"/>
    <property type="molecule type" value="Genomic_DNA"/>
</dbReference>
<keyword evidence="2" id="KW-0812">Transmembrane</keyword>
<organism evidence="3 4">
    <name type="scientific">Theileria orientalis strain Shintoku</name>
    <dbReference type="NCBI Taxonomy" id="869250"/>
    <lineage>
        <taxon>Eukaryota</taxon>
        <taxon>Sar</taxon>
        <taxon>Alveolata</taxon>
        <taxon>Apicomplexa</taxon>
        <taxon>Aconoidasida</taxon>
        <taxon>Piroplasmida</taxon>
        <taxon>Theileriidae</taxon>
        <taxon>Theileria</taxon>
    </lineage>
</organism>
<evidence type="ECO:0000256" key="1">
    <source>
        <dbReference type="SAM" id="MobiDB-lite"/>
    </source>
</evidence>
<proteinExistence type="predicted"/>
<feature type="compositionally biased region" description="Basic and acidic residues" evidence="1">
    <location>
        <begin position="263"/>
        <end position="281"/>
    </location>
</feature>
<dbReference type="KEGG" id="tot:TOT_030000194"/>
<gene>
    <name evidence="3" type="ORF">TOT_030000194</name>
</gene>
<reference evidence="3 4" key="1">
    <citation type="journal article" date="2012" name="MBio">
        <title>Comparative genome analysis of three eukaryotic parasites with differing abilities to transform leukocytes reveals key mediators of Theileria-induced leukocyte transformation.</title>
        <authorList>
            <person name="Hayashida K."/>
            <person name="Hara Y."/>
            <person name="Abe T."/>
            <person name="Yamasaki C."/>
            <person name="Toyoda A."/>
            <person name="Kosuge T."/>
            <person name="Suzuki Y."/>
            <person name="Sato Y."/>
            <person name="Kawashima S."/>
            <person name="Katayama T."/>
            <person name="Wakaguri H."/>
            <person name="Inoue N."/>
            <person name="Homma K."/>
            <person name="Tada-Umezaki M."/>
            <person name="Yagi Y."/>
            <person name="Fujii Y."/>
            <person name="Habara T."/>
            <person name="Kanehisa M."/>
            <person name="Watanabe H."/>
            <person name="Ito K."/>
            <person name="Gojobori T."/>
            <person name="Sugawara H."/>
            <person name="Imanishi T."/>
            <person name="Weir W."/>
            <person name="Gardner M."/>
            <person name="Pain A."/>
            <person name="Shiels B."/>
            <person name="Hattori M."/>
            <person name="Nene V."/>
            <person name="Sugimoto C."/>
        </authorList>
    </citation>
    <scope>NUCLEOTIDE SEQUENCE [LARGE SCALE GENOMIC DNA]</scope>
    <source>
        <strain evidence="3 4">Shintoku</strain>
    </source>
</reference>
<dbReference type="VEuPathDB" id="PiroplasmaDB:TOT_030000194"/>
<feature type="transmembrane region" description="Helical" evidence="2">
    <location>
        <begin position="14"/>
        <end position="36"/>
    </location>
</feature>
<accession>J4C8K2</accession>
<dbReference type="AlphaFoldDB" id="J4C8K2"/>
<dbReference type="Proteomes" id="UP000003786">
    <property type="component" value="Chromosome 3"/>
</dbReference>
<dbReference type="OrthoDB" id="10598957at2759"/>
<feature type="compositionally biased region" description="Basic and acidic residues" evidence="1">
    <location>
        <begin position="141"/>
        <end position="173"/>
    </location>
</feature>
<keyword evidence="2" id="KW-0472">Membrane</keyword>
<dbReference type="GeneID" id="20715388"/>
<dbReference type="RefSeq" id="XP_009691234.1">
    <property type="nucleotide sequence ID" value="XM_009692939.1"/>
</dbReference>
<name>J4C8K2_THEOR</name>
<protein>
    <submittedName>
        <fullName evidence="3">Uncharacterized protein</fullName>
    </submittedName>
</protein>
<evidence type="ECO:0000256" key="2">
    <source>
        <dbReference type="SAM" id="Phobius"/>
    </source>
</evidence>